<evidence type="ECO:0000313" key="2">
    <source>
        <dbReference type="EMBL" id="KAL0106983.1"/>
    </source>
</evidence>
<accession>A0AAW2EUH9</accession>
<proteinExistence type="predicted"/>
<sequence length="108" mass="12102">MAKCGARPCRSAGSERHDTFSRARADGTGRYIVASGNEKLLQISRWGKLLVRHGRPARSCGRPQLRVTIPWKTLACIEQKKKKGGKMRTQRMEEVAKTRREGEQIAPG</sequence>
<reference evidence="2 3" key="1">
    <citation type="submission" date="2023-03" db="EMBL/GenBank/DDBJ databases">
        <title>High recombination rates correlate with genetic variation in Cardiocondyla obscurior ants.</title>
        <authorList>
            <person name="Errbii M."/>
        </authorList>
    </citation>
    <scope>NUCLEOTIDE SEQUENCE [LARGE SCALE GENOMIC DNA]</scope>
    <source>
        <strain evidence="2">Alpha-2009</strain>
        <tissue evidence="2">Whole body</tissue>
    </source>
</reference>
<feature type="compositionally biased region" description="Basic and acidic residues" evidence="1">
    <location>
        <begin position="90"/>
        <end position="108"/>
    </location>
</feature>
<keyword evidence="3" id="KW-1185">Reference proteome</keyword>
<feature type="region of interest" description="Disordered" evidence="1">
    <location>
        <begin position="1"/>
        <end position="21"/>
    </location>
</feature>
<feature type="compositionally biased region" description="Basic residues" evidence="1">
    <location>
        <begin position="80"/>
        <end position="89"/>
    </location>
</feature>
<feature type="region of interest" description="Disordered" evidence="1">
    <location>
        <begin position="80"/>
        <end position="108"/>
    </location>
</feature>
<protein>
    <submittedName>
        <fullName evidence="2">Uncharacterized protein</fullName>
    </submittedName>
</protein>
<evidence type="ECO:0000313" key="3">
    <source>
        <dbReference type="Proteomes" id="UP001430953"/>
    </source>
</evidence>
<evidence type="ECO:0000256" key="1">
    <source>
        <dbReference type="SAM" id="MobiDB-lite"/>
    </source>
</evidence>
<comment type="caution">
    <text evidence="2">The sequence shown here is derived from an EMBL/GenBank/DDBJ whole genome shotgun (WGS) entry which is preliminary data.</text>
</comment>
<name>A0AAW2EUH9_9HYME</name>
<organism evidence="2 3">
    <name type="scientific">Cardiocondyla obscurior</name>
    <dbReference type="NCBI Taxonomy" id="286306"/>
    <lineage>
        <taxon>Eukaryota</taxon>
        <taxon>Metazoa</taxon>
        <taxon>Ecdysozoa</taxon>
        <taxon>Arthropoda</taxon>
        <taxon>Hexapoda</taxon>
        <taxon>Insecta</taxon>
        <taxon>Pterygota</taxon>
        <taxon>Neoptera</taxon>
        <taxon>Endopterygota</taxon>
        <taxon>Hymenoptera</taxon>
        <taxon>Apocrita</taxon>
        <taxon>Aculeata</taxon>
        <taxon>Formicoidea</taxon>
        <taxon>Formicidae</taxon>
        <taxon>Myrmicinae</taxon>
        <taxon>Cardiocondyla</taxon>
    </lineage>
</organism>
<dbReference type="Proteomes" id="UP001430953">
    <property type="component" value="Unassembled WGS sequence"/>
</dbReference>
<dbReference type="AlphaFoldDB" id="A0AAW2EUH9"/>
<gene>
    <name evidence="2" type="ORF">PUN28_015485</name>
</gene>
<dbReference type="EMBL" id="JADYXP020000017">
    <property type="protein sequence ID" value="KAL0106983.1"/>
    <property type="molecule type" value="Genomic_DNA"/>
</dbReference>